<accession>A0ABS8T9P4</accession>
<proteinExistence type="predicted"/>
<sequence length="121" mass="13350">MGMTRSSVVGDEASILVVRALASSLKLEIDYKDEAYHPEEIGTIQAPHDFVATSILRDIIVRGLSFPEGISHLRSAAFVTPHIVVAPFTNLAPYLVASPIISAKERKMFDYFVQMVIFISL</sequence>
<evidence type="ECO:0000313" key="1">
    <source>
        <dbReference type="EMBL" id="MCD7467304.1"/>
    </source>
</evidence>
<name>A0ABS8T9P4_DATST</name>
<organism evidence="1 2">
    <name type="scientific">Datura stramonium</name>
    <name type="common">Jimsonweed</name>
    <name type="synonym">Common thornapple</name>
    <dbReference type="NCBI Taxonomy" id="4076"/>
    <lineage>
        <taxon>Eukaryota</taxon>
        <taxon>Viridiplantae</taxon>
        <taxon>Streptophyta</taxon>
        <taxon>Embryophyta</taxon>
        <taxon>Tracheophyta</taxon>
        <taxon>Spermatophyta</taxon>
        <taxon>Magnoliopsida</taxon>
        <taxon>eudicotyledons</taxon>
        <taxon>Gunneridae</taxon>
        <taxon>Pentapetalae</taxon>
        <taxon>asterids</taxon>
        <taxon>lamiids</taxon>
        <taxon>Solanales</taxon>
        <taxon>Solanaceae</taxon>
        <taxon>Solanoideae</taxon>
        <taxon>Datureae</taxon>
        <taxon>Datura</taxon>
    </lineage>
</organism>
<dbReference type="EMBL" id="JACEIK010001217">
    <property type="protein sequence ID" value="MCD7467304.1"/>
    <property type="molecule type" value="Genomic_DNA"/>
</dbReference>
<comment type="caution">
    <text evidence="1">The sequence shown here is derived from an EMBL/GenBank/DDBJ whole genome shotgun (WGS) entry which is preliminary data.</text>
</comment>
<dbReference type="Proteomes" id="UP000823775">
    <property type="component" value="Unassembled WGS sequence"/>
</dbReference>
<gene>
    <name evidence="1" type="ORF">HAX54_004648</name>
</gene>
<keyword evidence="2" id="KW-1185">Reference proteome</keyword>
<protein>
    <submittedName>
        <fullName evidence="1">Uncharacterized protein</fullName>
    </submittedName>
</protein>
<reference evidence="1 2" key="1">
    <citation type="journal article" date="2021" name="BMC Genomics">
        <title>Datura genome reveals duplications of psychoactive alkaloid biosynthetic genes and high mutation rate following tissue culture.</title>
        <authorList>
            <person name="Rajewski A."/>
            <person name="Carter-House D."/>
            <person name="Stajich J."/>
            <person name="Litt A."/>
        </authorList>
    </citation>
    <scope>NUCLEOTIDE SEQUENCE [LARGE SCALE GENOMIC DNA]</scope>
    <source>
        <strain evidence="1">AR-01</strain>
    </source>
</reference>
<evidence type="ECO:0000313" key="2">
    <source>
        <dbReference type="Proteomes" id="UP000823775"/>
    </source>
</evidence>